<dbReference type="Proteomes" id="UP000324222">
    <property type="component" value="Unassembled WGS sequence"/>
</dbReference>
<keyword evidence="3" id="KW-1185">Reference proteome</keyword>
<comment type="caution">
    <text evidence="2">The sequence shown here is derived from an EMBL/GenBank/DDBJ whole genome shotgun (WGS) entry which is preliminary data.</text>
</comment>
<evidence type="ECO:0000313" key="2">
    <source>
        <dbReference type="EMBL" id="MPC38388.1"/>
    </source>
</evidence>
<reference evidence="2 3" key="1">
    <citation type="submission" date="2019-05" db="EMBL/GenBank/DDBJ databases">
        <title>Another draft genome of Portunus trituberculatus and its Hox gene families provides insights of decapod evolution.</title>
        <authorList>
            <person name="Jeong J.-H."/>
            <person name="Song I."/>
            <person name="Kim S."/>
            <person name="Choi T."/>
            <person name="Kim D."/>
            <person name="Ryu S."/>
            <person name="Kim W."/>
        </authorList>
    </citation>
    <scope>NUCLEOTIDE SEQUENCE [LARGE SCALE GENOMIC DNA]</scope>
    <source>
        <tissue evidence="2">Muscle</tissue>
    </source>
</reference>
<dbReference type="AlphaFoldDB" id="A0A5B7EZE7"/>
<protein>
    <submittedName>
        <fullName evidence="2">Uncharacterized protein</fullName>
    </submittedName>
</protein>
<sequence length="93" mass="9415">MAPLPGSHPLPRSDLGHVNPSESMPGSLPLIQEASIEAGQPAPVSGGSGMGQGLSAPMPVGHPFSTAGICEDDEEDKPLNQESASPLCTSQTK</sequence>
<dbReference type="EMBL" id="VSRR010004054">
    <property type="protein sequence ID" value="MPC38388.1"/>
    <property type="molecule type" value="Genomic_DNA"/>
</dbReference>
<evidence type="ECO:0000313" key="3">
    <source>
        <dbReference type="Proteomes" id="UP000324222"/>
    </source>
</evidence>
<gene>
    <name evidence="2" type="ORF">E2C01_031894</name>
</gene>
<accession>A0A5B7EZE7</accession>
<feature type="region of interest" description="Disordered" evidence="1">
    <location>
        <begin position="1"/>
        <end position="93"/>
    </location>
</feature>
<name>A0A5B7EZE7_PORTR</name>
<organism evidence="2 3">
    <name type="scientific">Portunus trituberculatus</name>
    <name type="common">Swimming crab</name>
    <name type="synonym">Neptunus trituberculatus</name>
    <dbReference type="NCBI Taxonomy" id="210409"/>
    <lineage>
        <taxon>Eukaryota</taxon>
        <taxon>Metazoa</taxon>
        <taxon>Ecdysozoa</taxon>
        <taxon>Arthropoda</taxon>
        <taxon>Crustacea</taxon>
        <taxon>Multicrustacea</taxon>
        <taxon>Malacostraca</taxon>
        <taxon>Eumalacostraca</taxon>
        <taxon>Eucarida</taxon>
        <taxon>Decapoda</taxon>
        <taxon>Pleocyemata</taxon>
        <taxon>Brachyura</taxon>
        <taxon>Eubrachyura</taxon>
        <taxon>Portunoidea</taxon>
        <taxon>Portunidae</taxon>
        <taxon>Portuninae</taxon>
        <taxon>Portunus</taxon>
    </lineage>
</organism>
<evidence type="ECO:0000256" key="1">
    <source>
        <dbReference type="SAM" id="MobiDB-lite"/>
    </source>
</evidence>
<feature type="compositionally biased region" description="Polar residues" evidence="1">
    <location>
        <begin position="80"/>
        <end position="93"/>
    </location>
</feature>
<proteinExistence type="predicted"/>